<dbReference type="EMBL" id="LFVZ01000002">
    <property type="protein sequence ID" value="KTW30633.1"/>
    <property type="molecule type" value="Genomic_DNA"/>
</dbReference>
<keyword evidence="6" id="KW-0597">Phosphoprotein</keyword>
<comment type="caution">
    <text evidence="15">The sequence shown here is derived from an EMBL/GenBank/DDBJ whole genome shotgun (WGS) entry which is preliminary data.</text>
</comment>
<dbReference type="InterPro" id="IPR013087">
    <property type="entry name" value="Znf_C2H2_type"/>
</dbReference>
<evidence type="ECO:0000256" key="4">
    <source>
        <dbReference type="ARBA" id="ARBA00012483"/>
    </source>
</evidence>
<evidence type="ECO:0000256" key="10">
    <source>
        <dbReference type="ARBA" id="ARBA00022833"/>
    </source>
</evidence>
<evidence type="ECO:0000256" key="12">
    <source>
        <dbReference type="PROSITE-ProRule" id="PRU00175"/>
    </source>
</evidence>
<dbReference type="AlphaFoldDB" id="A0A0W4ZQH4"/>
<keyword evidence="13" id="KW-0175">Coiled coil</keyword>
<dbReference type="PROSITE" id="PS50089">
    <property type="entry name" value="ZF_RING_2"/>
    <property type="match status" value="1"/>
</dbReference>
<keyword evidence="9 12" id="KW-0863">Zinc-finger</keyword>
<dbReference type="GO" id="GO:0016567">
    <property type="term" value="P:protein ubiquitination"/>
    <property type="evidence" value="ECO:0007669"/>
    <property type="project" value="TreeGrafter"/>
</dbReference>
<keyword evidence="16" id="KW-1185">Reference proteome</keyword>
<dbReference type="GO" id="GO:0072344">
    <property type="term" value="P:rescue of stalled ribosome"/>
    <property type="evidence" value="ECO:0007669"/>
    <property type="project" value="InterPro"/>
</dbReference>
<sequence>MLKKKSVFNEFEICFICMESFTESSIPLCNHRICQKCSLRLRALYNNMNCAYCKTFQPNVIFSKGLMNYNDFELEKLLYKNNKLGIFFESLQLMERVLSLLNFNCPGLDCNIVCNDWQDLKKHAKKIHEKYLCDLCIQNKKVFVHEHILFSKHDLAEHIKKGDFGNNRFKTGFKGHPDCGFCKRNFYDDDDLYKHCQELHERCHVCDQMAGQLKHQYYLNYDSLEQHFRRDHYICLEVECLEKKFVVFGTEFDLKVHQLEVHKNKLSSKALKGARKIPMSLIFDCPKNFRHAKGKNVDTSNELQDYNEHMTRAERALKRQEENALRKLKDSGTFLDDTISINSCIQSIVAGPSNCHLYDYSVLNNLKDEEFPELGELSLLNKNNLNSLFFSGSFNFDSKIVSQYSVILNNISGLFNDAEKTKHFWFGISEFSNSTITAIQFVEFLWSLFNEKLEEIGKVLSQIVNLIRNDDKKKELFIAWNDWKIKNQTGKTYTKVTNNLCTGRNNSEISLENSYTVNFPSLCSIEKKSTQCFHTKSISKSRNVWDLIDKKNIVAEKEKTELKMKGRKKNKKGTVIFHVG</sequence>
<dbReference type="GO" id="GO:0005737">
    <property type="term" value="C:cytoplasm"/>
    <property type="evidence" value="ECO:0007669"/>
    <property type="project" value="UniProtKB-SubCell"/>
</dbReference>
<evidence type="ECO:0000256" key="6">
    <source>
        <dbReference type="ARBA" id="ARBA00022553"/>
    </source>
</evidence>
<evidence type="ECO:0000256" key="13">
    <source>
        <dbReference type="SAM" id="Coils"/>
    </source>
</evidence>
<dbReference type="CDD" id="cd16615">
    <property type="entry name" value="RING-HC_ZNF598"/>
    <property type="match status" value="1"/>
</dbReference>
<gene>
    <name evidence="15" type="ORF">T552_00349</name>
</gene>
<dbReference type="GO" id="GO:0061630">
    <property type="term" value="F:ubiquitin protein ligase activity"/>
    <property type="evidence" value="ECO:0007669"/>
    <property type="project" value="UniProtKB-EC"/>
</dbReference>
<keyword evidence="7" id="KW-0808">Transferase</keyword>
<comment type="subcellular location">
    <subcellularLocation>
        <location evidence="2">Cytoplasm</location>
    </subcellularLocation>
</comment>
<dbReference type="InterPro" id="IPR044288">
    <property type="entry name" value="ZNF598/HEL2"/>
</dbReference>
<evidence type="ECO:0000259" key="14">
    <source>
        <dbReference type="PROSITE" id="PS50089"/>
    </source>
</evidence>
<comment type="similarity">
    <text evidence="11">Belongs to the ZNF598/HEL2 family.</text>
</comment>
<dbReference type="InterPro" id="IPR041888">
    <property type="entry name" value="RING-HC_ZNF598/HEL2"/>
</dbReference>
<evidence type="ECO:0000256" key="5">
    <source>
        <dbReference type="ARBA" id="ARBA00022490"/>
    </source>
</evidence>
<evidence type="ECO:0000256" key="1">
    <source>
        <dbReference type="ARBA" id="ARBA00000900"/>
    </source>
</evidence>
<keyword evidence="5" id="KW-0963">Cytoplasm</keyword>
<dbReference type="VEuPathDB" id="FungiDB:T552_00349"/>
<evidence type="ECO:0000313" key="15">
    <source>
        <dbReference type="EMBL" id="KTW30633.1"/>
    </source>
</evidence>
<dbReference type="InterPro" id="IPR001841">
    <property type="entry name" value="Znf_RING"/>
</dbReference>
<dbReference type="RefSeq" id="XP_018227229.1">
    <property type="nucleotide sequence ID" value="XM_018368964.1"/>
</dbReference>
<protein>
    <recommendedName>
        <fullName evidence="4">RING-type E3 ubiquitin transferase</fullName>
        <ecNumber evidence="4">2.3.2.27</ecNumber>
    </recommendedName>
</protein>
<keyword evidence="10" id="KW-0862">Zinc</keyword>
<dbReference type="Gene3D" id="3.30.40.10">
    <property type="entry name" value="Zinc/RING finger domain, C3HC4 (zinc finger)"/>
    <property type="match status" value="1"/>
</dbReference>
<feature type="coiled-coil region" evidence="13">
    <location>
        <begin position="296"/>
        <end position="330"/>
    </location>
</feature>
<organism evidence="15 16">
    <name type="scientific">Pneumocystis carinii (strain B80)</name>
    <name type="common">Rat pneumocystis pneumonia agent</name>
    <name type="synonym">Pneumocystis carinii f. sp. carinii</name>
    <dbReference type="NCBI Taxonomy" id="1408658"/>
    <lineage>
        <taxon>Eukaryota</taxon>
        <taxon>Fungi</taxon>
        <taxon>Dikarya</taxon>
        <taxon>Ascomycota</taxon>
        <taxon>Taphrinomycotina</taxon>
        <taxon>Pneumocystomycetes</taxon>
        <taxon>Pneumocystaceae</taxon>
        <taxon>Pneumocystis</taxon>
    </lineage>
</organism>
<evidence type="ECO:0000256" key="11">
    <source>
        <dbReference type="ARBA" id="ARBA00035113"/>
    </source>
</evidence>
<dbReference type="EC" id="2.3.2.27" evidence="4"/>
<proteinExistence type="inferred from homology"/>
<evidence type="ECO:0000256" key="8">
    <source>
        <dbReference type="ARBA" id="ARBA00022723"/>
    </source>
</evidence>
<dbReference type="SUPFAM" id="SSF57850">
    <property type="entry name" value="RING/U-box"/>
    <property type="match status" value="1"/>
</dbReference>
<evidence type="ECO:0000313" key="16">
    <source>
        <dbReference type="Proteomes" id="UP000054454"/>
    </source>
</evidence>
<dbReference type="GeneID" id="28935166"/>
<dbReference type="Pfam" id="PF23230">
    <property type="entry name" value="zf-C2H2_13"/>
    <property type="match status" value="1"/>
</dbReference>
<dbReference type="GO" id="GO:0008270">
    <property type="term" value="F:zinc ion binding"/>
    <property type="evidence" value="ECO:0007669"/>
    <property type="project" value="UniProtKB-KW"/>
</dbReference>
<feature type="domain" description="RING-type" evidence="14">
    <location>
        <begin position="14"/>
        <end position="54"/>
    </location>
</feature>
<dbReference type="InterPro" id="IPR013083">
    <property type="entry name" value="Znf_RING/FYVE/PHD"/>
</dbReference>
<dbReference type="Proteomes" id="UP000054454">
    <property type="component" value="Unassembled WGS sequence"/>
</dbReference>
<comment type="catalytic activity">
    <reaction evidence="1">
        <text>S-ubiquitinyl-[E2 ubiquitin-conjugating enzyme]-L-cysteine + [acceptor protein]-L-lysine = [E2 ubiquitin-conjugating enzyme]-L-cysteine + N(6)-ubiquitinyl-[acceptor protein]-L-lysine.</text>
        <dbReference type="EC" id="2.3.2.27"/>
    </reaction>
</comment>
<keyword evidence="8" id="KW-0479">Metal-binding</keyword>
<comment type="pathway">
    <text evidence="3">Protein modification; protein ubiquitination.</text>
</comment>
<dbReference type="InterPro" id="IPR056437">
    <property type="entry name" value="Znf-C2H2_ZNF598/HEL2"/>
</dbReference>
<evidence type="ECO:0000256" key="3">
    <source>
        <dbReference type="ARBA" id="ARBA00004906"/>
    </source>
</evidence>
<dbReference type="GO" id="GO:0043022">
    <property type="term" value="F:ribosome binding"/>
    <property type="evidence" value="ECO:0007669"/>
    <property type="project" value="TreeGrafter"/>
</dbReference>
<dbReference type="OrthoDB" id="3838338at2759"/>
<accession>A0A0W4ZQH4</accession>
<dbReference type="PROSITE" id="PS00028">
    <property type="entry name" value="ZINC_FINGER_C2H2_1"/>
    <property type="match status" value="2"/>
</dbReference>
<dbReference type="Pfam" id="PF23202">
    <property type="entry name" value="PAH_ZNF598"/>
    <property type="match status" value="1"/>
</dbReference>
<dbReference type="Pfam" id="PF25447">
    <property type="entry name" value="RING_ZNF598"/>
    <property type="match status" value="1"/>
</dbReference>
<evidence type="ECO:0000256" key="9">
    <source>
        <dbReference type="ARBA" id="ARBA00022771"/>
    </source>
</evidence>
<name>A0A0W4ZQH4_PNEC8</name>
<dbReference type="InterPro" id="IPR057634">
    <property type="entry name" value="PAH_ZNF598/HEL2"/>
</dbReference>
<dbReference type="PANTHER" id="PTHR22938:SF0">
    <property type="entry name" value="E3 UBIQUITIN-PROTEIN LIGASE ZNF598"/>
    <property type="match status" value="1"/>
</dbReference>
<evidence type="ECO:0000256" key="2">
    <source>
        <dbReference type="ARBA" id="ARBA00004496"/>
    </source>
</evidence>
<evidence type="ECO:0000256" key="7">
    <source>
        <dbReference type="ARBA" id="ARBA00022679"/>
    </source>
</evidence>
<dbReference type="PANTHER" id="PTHR22938">
    <property type="entry name" value="ZINC FINGER PROTEIN 598"/>
    <property type="match status" value="1"/>
</dbReference>
<reference evidence="16" key="1">
    <citation type="journal article" date="2016" name="Nat. Commun.">
        <title>Genome analysis of three Pneumocystis species reveals adaptation mechanisms to life exclusively in mammalian hosts.</title>
        <authorList>
            <person name="Ma L."/>
            <person name="Chen Z."/>
            <person name="Huang D.W."/>
            <person name="Kutty G."/>
            <person name="Ishihara M."/>
            <person name="Wang H."/>
            <person name="Abouelleil A."/>
            <person name="Bishop L."/>
            <person name="Davey E."/>
            <person name="Deng R."/>
            <person name="Deng X."/>
            <person name="Fan L."/>
            <person name="Fantoni G."/>
            <person name="Fitzgerald M."/>
            <person name="Gogineni E."/>
            <person name="Goldberg J.M."/>
            <person name="Handley G."/>
            <person name="Hu X."/>
            <person name="Huber C."/>
            <person name="Jiao X."/>
            <person name="Jones K."/>
            <person name="Levin J.Z."/>
            <person name="Liu Y."/>
            <person name="Macdonald P."/>
            <person name="Melnikov A."/>
            <person name="Raley C."/>
            <person name="Sassi M."/>
            <person name="Sherman B.T."/>
            <person name="Song X."/>
            <person name="Sykes S."/>
            <person name="Tran B."/>
            <person name="Walsh L."/>
            <person name="Xia Y."/>
            <person name="Yang J."/>
            <person name="Young S."/>
            <person name="Zeng Q."/>
            <person name="Zheng X."/>
            <person name="Stephens R."/>
            <person name="Nusbaum C."/>
            <person name="Birren B.W."/>
            <person name="Azadi P."/>
            <person name="Lempicki R.A."/>
            <person name="Cuomo C.A."/>
            <person name="Kovacs J.A."/>
        </authorList>
    </citation>
    <scope>NUCLEOTIDE SEQUENCE [LARGE SCALE GENOMIC DNA]</scope>
    <source>
        <strain evidence="16">B80</strain>
    </source>
</reference>
<dbReference type="SMART" id="SM00355">
    <property type="entry name" value="ZnF_C2H2"/>
    <property type="match status" value="4"/>
</dbReference>